<dbReference type="EMBL" id="LK028587">
    <property type="protein sequence ID" value="CDS22538.1"/>
    <property type="molecule type" value="Genomic_DNA"/>
</dbReference>
<sequence>MVKPQITDHLFPLPHRMESAVNASSLRSPCDLTLPEFVVYFYVQPTICLIGFVLNIINCQVFRKPDFVGPEYKMMIALSVTDAITLLCTFPLGFQRCKGFLEACLKPWFKSFRLGISYYTAYVQFPVSNASETASIFLTLLLSIERYVAMHKISCPGMWRPKCRLHNLLCHQTKSHRLNFKCHLTRLRLPCCSGCHHCFNSIILSFQRLFSIFNDNVLVTIIKYPADNTTTSVEDSFSVKWRVDVTDFGKSQSYAVYTWLRTIFVHVIPLLLLCVINFYLIKFIRIANARWRISRRAHKTKNHPPDLLTAEPQDHLHSKEEGLVTSAATLAANRRNERRQAAQRKLTVLLVAIVGLFLAGQIPQAFAYVSNAQVVLRLFGWSSQPLSCCPPYRLYRAITNCICLITYSANFFLYASLNSHFKHQLGKWIGKCNLRRQQTPRLQPITATESDKYDTIERVKHRLQLKETVSADEYQVKRRRTPRKAALNSVSNEVPVTDPIAVSDVSDRVSFYSHSDHVWRVSIAVLPQAGGRPVALANATMGRSVTATQSHSSSPRGSVKAPRHAISLPTNHMSVSSDLIIPNSFSEAQPSHPAPLRRSNQSVFNSQPLLKQAKEDLSTAPDEKILVRMHSHSKHFWSKRRRQLAETRKCVKFKKTGHPVESETFLNENRFHLNVTSQRFPGIGHQCRDRSNLQLSLPSYLANMSWCPPFIVASLLRANRSLKDTINPHLRNTIPIAYQETHLDNIL</sequence>
<evidence type="ECO:0000256" key="4">
    <source>
        <dbReference type="ARBA" id="ARBA00023136"/>
    </source>
</evidence>
<dbReference type="AlphaFoldDB" id="A0A068WQX7"/>
<dbReference type="OrthoDB" id="10033446at2759"/>
<dbReference type="PANTHER" id="PTHR46641:SF2">
    <property type="entry name" value="FMRFAMIDE RECEPTOR"/>
    <property type="match status" value="1"/>
</dbReference>
<accession>A0A068WQX7</accession>
<organism evidence="8">
    <name type="scientific">Echinococcus granulosus</name>
    <name type="common">Hydatid tapeworm</name>
    <dbReference type="NCBI Taxonomy" id="6210"/>
    <lineage>
        <taxon>Eukaryota</taxon>
        <taxon>Metazoa</taxon>
        <taxon>Spiralia</taxon>
        <taxon>Lophotrochozoa</taxon>
        <taxon>Platyhelminthes</taxon>
        <taxon>Cestoda</taxon>
        <taxon>Eucestoda</taxon>
        <taxon>Cyclophyllidea</taxon>
        <taxon>Taeniidae</taxon>
        <taxon>Echinococcus</taxon>
        <taxon>Echinococcus granulosus group</taxon>
    </lineage>
</organism>
<reference evidence="10" key="3">
    <citation type="submission" date="2020-10" db="UniProtKB">
        <authorList>
            <consortium name="WormBaseParasite"/>
        </authorList>
    </citation>
    <scope>IDENTIFICATION</scope>
</reference>
<reference evidence="8" key="2">
    <citation type="submission" date="2014-06" db="EMBL/GenBank/DDBJ databases">
        <authorList>
            <person name="Aslett M."/>
        </authorList>
    </citation>
    <scope>NUCLEOTIDE SEQUENCE</scope>
</reference>
<evidence type="ECO:0000256" key="3">
    <source>
        <dbReference type="ARBA" id="ARBA00022989"/>
    </source>
</evidence>
<keyword evidence="2 6" id="KW-0812">Transmembrane</keyword>
<evidence type="ECO:0000256" key="2">
    <source>
        <dbReference type="ARBA" id="ARBA00022692"/>
    </source>
</evidence>
<dbReference type="PANTHER" id="PTHR46641">
    <property type="entry name" value="FMRFAMIDE RECEPTOR-RELATED"/>
    <property type="match status" value="1"/>
</dbReference>
<name>A0A068WQX7_ECHGR</name>
<keyword evidence="8" id="KW-0675">Receptor</keyword>
<gene>
    <name evidence="10" type="primary">EGR_06113</name>
    <name evidence="8" type="ORF">EgrG_001169300</name>
</gene>
<evidence type="ECO:0000259" key="7">
    <source>
        <dbReference type="PROSITE" id="PS50262"/>
    </source>
</evidence>
<feature type="region of interest" description="Disordered" evidence="5">
    <location>
        <begin position="584"/>
        <end position="605"/>
    </location>
</feature>
<feature type="transmembrane region" description="Helical" evidence="6">
    <location>
        <begin position="259"/>
        <end position="281"/>
    </location>
</feature>
<feature type="transmembrane region" description="Helical" evidence="6">
    <location>
        <begin position="39"/>
        <end position="62"/>
    </location>
</feature>
<feature type="domain" description="G-protein coupled receptors family 1 profile" evidence="7">
    <location>
        <begin position="51"/>
        <end position="414"/>
    </location>
</feature>
<dbReference type="GO" id="GO:0016020">
    <property type="term" value="C:membrane"/>
    <property type="evidence" value="ECO:0007669"/>
    <property type="project" value="UniProtKB-SubCell"/>
</dbReference>
<evidence type="ECO:0000256" key="1">
    <source>
        <dbReference type="ARBA" id="ARBA00004370"/>
    </source>
</evidence>
<dbReference type="PROSITE" id="PS50262">
    <property type="entry name" value="G_PROTEIN_RECEP_F1_2"/>
    <property type="match status" value="1"/>
</dbReference>
<evidence type="ECO:0000313" key="8">
    <source>
        <dbReference type="EMBL" id="CDS22538.1"/>
    </source>
</evidence>
<dbReference type="SUPFAM" id="SSF81321">
    <property type="entry name" value="Family A G protein-coupled receptor-like"/>
    <property type="match status" value="1"/>
</dbReference>
<feature type="transmembrane region" description="Helical" evidence="6">
    <location>
        <begin position="74"/>
        <end position="94"/>
    </location>
</feature>
<keyword evidence="3 6" id="KW-1133">Transmembrane helix</keyword>
<evidence type="ECO:0000313" key="9">
    <source>
        <dbReference type="Proteomes" id="UP000492820"/>
    </source>
</evidence>
<dbReference type="Proteomes" id="UP000492820">
    <property type="component" value="Unassembled WGS sequence"/>
</dbReference>
<dbReference type="Gene3D" id="1.20.1070.10">
    <property type="entry name" value="Rhodopsin 7-helix transmembrane proteins"/>
    <property type="match status" value="1"/>
</dbReference>
<protein>
    <submittedName>
        <fullName evidence="8 10">G protein coupled receptor</fullName>
    </submittedName>
</protein>
<evidence type="ECO:0000256" key="5">
    <source>
        <dbReference type="SAM" id="MobiDB-lite"/>
    </source>
</evidence>
<evidence type="ECO:0000256" key="6">
    <source>
        <dbReference type="SAM" id="Phobius"/>
    </source>
</evidence>
<comment type="subcellular location">
    <subcellularLocation>
        <location evidence="1">Membrane</location>
    </subcellularLocation>
</comment>
<dbReference type="WBParaSite" id="EgrG_001169300">
    <property type="protein sequence ID" value="EgrG_001169300"/>
    <property type="gene ID" value="EgrG_001169300"/>
</dbReference>
<keyword evidence="4 6" id="KW-0472">Membrane</keyword>
<evidence type="ECO:0000313" key="10">
    <source>
        <dbReference type="WBParaSite" id="EgrG_001169300"/>
    </source>
</evidence>
<reference evidence="8 9" key="1">
    <citation type="journal article" date="2013" name="Nature">
        <title>The genomes of four tapeworm species reveal adaptations to parasitism.</title>
        <authorList>
            <person name="Tsai I.J."/>
            <person name="Zarowiecki M."/>
            <person name="Holroyd N."/>
            <person name="Garciarrubio A."/>
            <person name="Sanchez-Flores A."/>
            <person name="Brooks K.L."/>
            <person name="Tracey A."/>
            <person name="Bobes R.J."/>
            <person name="Fragoso G."/>
            <person name="Sciutto E."/>
            <person name="Aslett M."/>
            <person name="Beasley H."/>
            <person name="Bennett H.M."/>
            <person name="Cai J."/>
            <person name="Camicia F."/>
            <person name="Clark R."/>
            <person name="Cucher M."/>
            <person name="De Silva N."/>
            <person name="Day T.A."/>
            <person name="Deplazes P."/>
            <person name="Estrada K."/>
            <person name="Fernandez C."/>
            <person name="Holland P.W."/>
            <person name="Hou J."/>
            <person name="Hu S."/>
            <person name="Huckvale T."/>
            <person name="Hung S.S."/>
            <person name="Kamenetzky L."/>
            <person name="Keane J.A."/>
            <person name="Kiss F."/>
            <person name="Koziol U."/>
            <person name="Lambert O."/>
            <person name="Liu K."/>
            <person name="Luo X."/>
            <person name="Luo Y."/>
            <person name="Macchiaroli N."/>
            <person name="Nichol S."/>
            <person name="Paps J."/>
            <person name="Parkinson J."/>
            <person name="Pouchkina-Stantcheva N."/>
            <person name="Riddiford N."/>
            <person name="Rosenzvit M."/>
            <person name="Salinas G."/>
            <person name="Wasmuth J.D."/>
            <person name="Zamanian M."/>
            <person name="Zheng Y."/>
            <person name="Cai X."/>
            <person name="Soberon X."/>
            <person name="Olson P.D."/>
            <person name="Laclette J.P."/>
            <person name="Brehm K."/>
            <person name="Berriman M."/>
            <person name="Garciarrubio A."/>
            <person name="Bobes R.J."/>
            <person name="Fragoso G."/>
            <person name="Sanchez-Flores A."/>
            <person name="Estrada K."/>
            <person name="Cevallos M.A."/>
            <person name="Morett E."/>
            <person name="Gonzalez V."/>
            <person name="Portillo T."/>
            <person name="Ochoa-Leyva A."/>
            <person name="Jose M.V."/>
            <person name="Sciutto E."/>
            <person name="Landa A."/>
            <person name="Jimenez L."/>
            <person name="Valdes V."/>
            <person name="Carrero J.C."/>
            <person name="Larralde C."/>
            <person name="Morales-Montor J."/>
            <person name="Limon-Lason J."/>
            <person name="Soberon X."/>
            <person name="Laclette J.P."/>
        </authorList>
    </citation>
    <scope>NUCLEOTIDE SEQUENCE [LARGE SCALE GENOMIC DNA]</scope>
</reference>
<dbReference type="CDD" id="cd14978">
    <property type="entry name" value="7tmA_FMRFamide_R-like"/>
    <property type="match status" value="1"/>
</dbReference>
<dbReference type="InterPro" id="IPR017452">
    <property type="entry name" value="GPCR_Rhodpsn_7TM"/>
</dbReference>
<dbReference type="InterPro" id="IPR052954">
    <property type="entry name" value="GPCR-Ligand_Int"/>
</dbReference>
<proteinExistence type="predicted"/>
<feature type="transmembrane region" description="Helical" evidence="6">
    <location>
        <begin position="346"/>
        <end position="369"/>
    </location>
</feature>